<protein>
    <submittedName>
        <fullName evidence="1">Uncharacterized protein</fullName>
    </submittedName>
</protein>
<gene>
    <name evidence="1" type="ORF">SOCEGT47_017050</name>
</gene>
<evidence type="ECO:0000313" key="2">
    <source>
        <dbReference type="Proteomes" id="UP000295781"/>
    </source>
</evidence>
<name>A0A4P2PWI9_SORCE</name>
<dbReference type="RefSeq" id="WP_129346574.1">
    <property type="nucleotide sequence ID" value="NZ_CP012670.1"/>
</dbReference>
<proteinExistence type="predicted"/>
<dbReference type="EMBL" id="CP012670">
    <property type="protein sequence ID" value="AUX21225.1"/>
    <property type="molecule type" value="Genomic_DNA"/>
</dbReference>
<sequence>MNKQPRLDVAFGEPSAGWLAVEIRTAEQCVHENFSHIYPTLPDLCSALCDALGGRPSRLVTFLLEPAELELTIVPEGPTVSVLSLRMFRDRSRTLTPAPALEFHGAATAIVLAFWRALRRLQTCLPASQFSERYRQPFPELEMESLTRLVTAQKEQVDR</sequence>
<reference evidence="1 2" key="1">
    <citation type="submission" date="2015-09" db="EMBL/GenBank/DDBJ databases">
        <title>Sorangium comparison.</title>
        <authorList>
            <person name="Zaburannyi N."/>
            <person name="Bunk B."/>
            <person name="Overmann J."/>
            <person name="Mueller R."/>
        </authorList>
    </citation>
    <scope>NUCLEOTIDE SEQUENCE [LARGE SCALE GENOMIC DNA]</scope>
    <source>
        <strain evidence="1 2">So ceGT47</strain>
    </source>
</reference>
<accession>A0A4P2PWI9</accession>
<dbReference type="AlphaFoldDB" id="A0A4P2PWI9"/>
<dbReference type="OrthoDB" id="488984at2"/>
<dbReference type="Proteomes" id="UP000295781">
    <property type="component" value="Chromosome"/>
</dbReference>
<organism evidence="1 2">
    <name type="scientific">Sorangium cellulosum</name>
    <name type="common">Polyangium cellulosum</name>
    <dbReference type="NCBI Taxonomy" id="56"/>
    <lineage>
        <taxon>Bacteria</taxon>
        <taxon>Pseudomonadati</taxon>
        <taxon>Myxococcota</taxon>
        <taxon>Polyangia</taxon>
        <taxon>Polyangiales</taxon>
        <taxon>Polyangiaceae</taxon>
        <taxon>Sorangium</taxon>
    </lineage>
</organism>
<evidence type="ECO:0000313" key="1">
    <source>
        <dbReference type="EMBL" id="AUX21225.1"/>
    </source>
</evidence>